<dbReference type="InParanoid" id="A0A0C3G1R2"/>
<dbReference type="HOGENOM" id="CLU_554438_0_0_1"/>
<sequence>MGRINGFASTEMGTRLYSNTMIKDILSSRQKELYDMIKAKNLPPCIYVLASKRILSSTRFHREIPEFLCLLQDFDMVCRNLVAISKKALCDHGAYIHHNQFLKLDDVNAITNLASDEVDKAYCILYVELVAGFCQLAWHRLKFIICMSNSYPGLCSKQHNVLSPSNAFDWQFLDGELKQLSVSEKASMKFIEDADKWELSHHKYWNEHNLPPESFFGHEQNTSFHKDFAKAFKPPCDVEQLIEIAKSIVRKVREMDETLRQAFGREEIPRKYVFPQQTNAFGHYSQTKAEDDEISHSKSAKRRRVEDVVFPAGTPQFSDDQQKAIRLESKKKKKKKPFRGFRTLQLIDGHVRIVFGYCDWNDREVNMVEVNILYKNFLDRGLLWMICPMNIIAGPDKIDFESLTKEITEAPFHEVKLLELAISQGRLDSVTGQHCKAALKILHREWDKQIKQLEGLIDSTKVEGKADVSSLETETESIQTKKATNRKWVIAV</sequence>
<name>A0A0C3G1R2_PILCF</name>
<dbReference type="AlphaFoldDB" id="A0A0C3G1R2"/>
<dbReference type="EMBL" id="KN832973">
    <property type="protein sequence ID" value="KIM90225.1"/>
    <property type="molecule type" value="Genomic_DNA"/>
</dbReference>
<evidence type="ECO:0000313" key="2">
    <source>
        <dbReference type="Proteomes" id="UP000054166"/>
    </source>
</evidence>
<gene>
    <name evidence="1" type="ORF">PILCRDRAFT_765875</name>
</gene>
<evidence type="ECO:0000313" key="1">
    <source>
        <dbReference type="EMBL" id="KIM90225.1"/>
    </source>
</evidence>
<keyword evidence="2" id="KW-1185">Reference proteome</keyword>
<reference evidence="2" key="2">
    <citation type="submission" date="2015-01" db="EMBL/GenBank/DDBJ databases">
        <title>Evolutionary Origins and Diversification of the Mycorrhizal Mutualists.</title>
        <authorList>
            <consortium name="DOE Joint Genome Institute"/>
            <consortium name="Mycorrhizal Genomics Consortium"/>
            <person name="Kohler A."/>
            <person name="Kuo A."/>
            <person name="Nagy L.G."/>
            <person name="Floudas D."/>
            <person name="Copeland A."/>
            <person name="Barry K.W."/>
            <person name="Cichocki N."/>
            <person name="Veneault-Fourrey C."/>
            <person name="LaButti K."/>
            <person name="Lindquist E.A."/>
            <person name="Lipzen A."/>
            <person name="Lundell T."/>
            <person name="Morin E."/>
            <person name="Murat C."/>
            <person name="Riley R."/>
            <person name="Ohm R."/>
            <person name="Sun H."/>
            <person name="Tunlid A."/>
            <person name="Henrissat B."/>
            <person name="Grigoriev I.V."/>
            <person name="Hibbett D.S."/>
            <person name="Martin F."/>
        </authorList>
    </citation>
    <scope>NUCLEOTIDE SEQUENCE [LARGE SCALE GENOMIC DNA]</scope>
    <source>
        <strain evidence="2">F 1598</strain>
    </source>
</reference>
<accession>A0A0C3G1R2</accession>
<organism evidence="1 2">
    <name type="scientific">Piloderma croceum (strain F 1598)</name>
    <dbReference type="NCBI Taxonomy" id="765440"/>
    <lineage>
        <taxon>Eukaryota</taxon>
        <taxon>Fungi</taxon>
        <taxon>Dikarya</taxon>
        <taxon>Basidiomycota</taxon>
        <taxon>Agaricomycotina</taxon>
        <taxon>Agaricomycetes</taxon>
        <taxon>Agaricomycetidae</taxon>
        <taxon>Atheliales</taxon>
        <taxon>Atheliaceae</taxon>
        <taxon>Piloderma</taxon>
    </lineage>
</organism>
<dbReference type="Proteomes" id="UP000054166">
    <property type="component" value="Unassembled WGS sequence"/>
</dbReference>
<protein>
    <submittedName>
        <fullName evidence="1">Uncharacterized protein</fullName>
    </submittedName>
</protein>
<proteinExistence type="predicted"/>
<reference evidence="1 2" key="1">
    <citation type="submission" date="2014-04" db="EMBL/GenBank/DDBJ databases">
        <authorList>
            <consortium name="DOE Joint Genome Institute"/>
            <person name="Kuo A."/>
            <person name="Tarkka M."/>
            <person name="Buscot F."/>
            <person name="Kohler A."/>
            <person name="Nagy L.G."/>
            <person name="Floudas D."/>
            <person name="Copeland A."/>
            <person name="Barry K.W."/>
            <person name="Cichocki N."/>
            <person name="Veneault-Fourrey C."/>
            <person name="LaButti K."/>
            <person name="Lindquist E.A."/>
            <person name="Lipzen A."/>
            <person name="Lundell T."/>
            <person name="Morin E."/>
            <person name="Murat C."/>
            <person name="Sun H."/>
            <person name="Tunlid A."/>
            <person name="Henrissat B."/>
            <person name="Grigoriev I.V."/>
            <person name="Hibbett D.S."/>
            <person name="Martin F."/>
            <person name="Nordberg H.P."/>
            <person name="Cantor M.N."/>
            <person name="Hua S.X."/>
        </authorList>
    </citation>
    <scope>NUCLEOTIDE SEQUENCE [LARGE SCALE GENOMIC DNA]</scope>
    <source>
        <strain evidence="1 2">F 1598</strain>
    </source>
</reference>